<feature type="domain" description="G-protein coupled receptors family 1 profile" evidence="6">
    <location>
        <begin position="58"/>
        <end position="313"/>
    </location>
</feature>
<dbReference type="PANTHER" id="PTHR24244:SF0">
    <property type="entry name" value="G-PROTEIN COUPLED RECEPTORS FAMILY 1 PROFILE DOMAIN-CONTAINING PROTEIN"/>
    <property type="match status" value="1"/>
</dbReference>
<organism evidence="7 8">
    <name type="scientific">Mugilogobius chulae</name>
    <name type="common">yellowstripe goby</name>
    <dbReference type="NCBI Taxonomy" id="88201"/>
    <lineage>
        <taxon>Eukaryota</taxon>
        <taxon>Metazoa</taxon>
        <taxon>Chordata</taxon>
        <taxon>Craniata</taxon>
        <taxon>Vertebrata</taxon>
        <taxon>Euteleostomi</taxon>
        <taxon>Actinopterygii</taxon>
        <taxon>Neopterygii</taxon>
        <taxon>Teleostei</taxon>
        <taxon>Neoteleostei</taxon>
        <taxon>Acanthomorphata</taxon>
        <taxon>Gobiaria</taxon>
        <taxon>Gobiiformes</taxon>
        <taxon>Gobioidei</taxon>
        <taxon>Gobiidae</taxon>
        <taxon>Gobionellinae</taxon>
        <taxon>Mugilogobius</taxon>
    </lineage>
</organism>
<dbReference type="InterPro" id="IPR017452">
    <property type="entry name" value="GPCR_Rhodpsn_7TM"/>
</dbReference>
<dbReference type="GO" id="GO:0016020">
    <property type="term" value="C:membrane"/>
    <property type="evidence" value="ECO:0007669"/>
    <property type="project" value="UniProtKB-SubCell"/>
</dbReference>
<reference evidence="8" key="1">
    <citation type="submission" date="2024-04" db="EMBL/GenBank/DDBJ databases">
        <title>Salinicola lusitanus LLJ914,a marine bacterium isolated from the Okinawa Trough.</title>
        <authorList>
            <person name="Li J."/>
        </authorList>
    </citation>
    <scope>NUCLEOTIDE SEQUENCE [LARGE SCALE GENOMIC DNA]</scope>
</reference>
<dbReference type="PRINTS" id="PR01157">
    <property type="entry name" value="P2YPURNOCPTR"/>
</dbReference>
<dbReference type="PROSITE" id="PS50262">
    <property type="entry name" value="G_PROTEIN_RECEP_F1_2"/>
    <property type="match status" value="1"/>
</dbReference>
<comment type="subcellular location">
    <subcellularLocation>
        <location evidence="1">Membrane</location>
    </subcellularLocation>
</comment>
<comment type="caution">
    <text evidence="7">The sequence shown here is derived from an EMBL/GenBank/DDBJ whole genome shotgun (WGS) entry which is preliminary data.</text>
</comment>
<evidence type="ECO:0000259" key="6">
    <source>
        <dbReference type="PROSITE" id="PS50262"/>
    </source>
</evidence>
<evidence type="ECO:0000256" key="2">
    <source>
        <dbReference type="ARBA" id="ARBA00022692"/>
    </source>
</evidence>
<evidence type="ECO:0000313" key="8">
    <source>
        <dbReference type="Proteomes" id="UP001460270"/>
    </source>
</evidence>
<evidence type="ECO:0000256" key="5">
    <source>
        <dbReference type="SAM" id="Phobius"/>
    </source>
</evidence>
<dbReference type="InterPro" id="IPR027294">
    <property type="entry name" value="NPS_rcpt"/>
</dbReference>
<dbReference type="GO" id="GO:0008188">
    <property type="term" value="F:neuropeptide receptor activity"/>
    <property type="evidence" value="ECO:0007669"/>
    <property type="project" value="InterPro"/>
</dbReference>
<feature type="transmembrane region" description="Helical" evidence="5">
    <location>
        <begin position="150"/>
        <end position="169"/>
    </location>
</feature>
<evidence type="ECO:0000256" key="1">
    <source>
        <dbReference type="ARBA" id="ARBA00004370"/>
    </source>
</evidence>
<dbReference type="PANTHER" id="PTHR24244">
    <property type="entry name" value="NEUROPEPTIDE S RECEPTOR"/>
    <property type="match status" value="1"/>
</dbReference>
<evidence type="ECO:0000313" key="7">
    <source>
        <dbReference type="EMBL" id="KAK7922710.1"/>
    </source>
</evidence>
<sequence length="351" mass="40339">MITSVSRTPAYSSRSSHFCIISDRMELNQTLCAVTRFDFFKILLTPVYILVFIVGLSANIWVLKFLLQNWEKFGNINVFVLNLGLSDLLYLLTLPFLVVYHFKGRKWIFGDTFCKITRFCFCVNLYGSIGFLTCISVYRYLSIVYPMKILGRLTSSHSIIISILVWLLVGAQTLPDMFFEKTYLNTSKCYDTTSEPFVEDYLTYSMIRTMTGFCLPFLITSGCYIHVIMKLCSSSSRNTDPLLKRRSLKLLLVLILLFSVCYIPDHILRNLNLWVRVLAQKKQCYSWFNTVYVAHQVGRGLVCLNSALNPLVYLHVSEELSTGLRTLRTQAHLLLSLISWSPVSASERESD</sequence>
<keyword evidence="3 5" id="KW-1133">Transmembrane helix</keyword>
<dbReference type="AlphaFoldDB" id="A0AAW0PL14"/>
<dbReference type="Gene3D" id="1.20.1070.10">
    <property type="entry name" value="Rhodopsin 7-helix transmembrane proteins"/>
    <property type="match status" value="1"/>
</dbReference>
<keyword evidence="8" id="KW-1185">Reference proteome</keyword>
<proteinExistence type="predicted"/>
<feature type="transmembrane region" description="Helical" evidence="5">
    <location>
        <begin position="250"/>
        <end position="268"/>
    </location>
</feature>
<dbReference type="Proteomes" id="UP001460270">
    <property type="component" value="Unassembled WGS sequence"/>
</dbReference>
<dbReference type="Pfam" id="PF00001">
    <property type="entry name" value="7tm_1"/>
    <property type="match status" value="1"/>
</dbReference>
<dbReference type="EMBL" id="JBBPFD010000006">
    <property type="protein sequence ID" value="KAK7922710.1"/>
    <property type="molecule type" value="Genomic_DNA"/>
</dbReference>
<dbReference type="SUPFAM" id="SSF81321">
    <property type="entry name" value="Family A G protein-coupled receptor-like"/>
    <property type="match status" value="1"/>
</dbReference>
<evidence type="ECO:0000256" key="3">
    <source>
        <dbReference type="ARBA" id="ARBA00022989"/>
    </source>
</evidence>
<keyword evidence="2 5" id="KW-0812">Transmembrane</keyword>
<gene>
    <name evidence="7" type="ORF">WMY93_009612</name>
</gene>
<accession>A0AAW0PL14</accession>
<feature type="transmembrane region" description="Helical" evidence="5">
    <location>
        <begin position="116"/>
        <end position="138"/>
    </location>
</feature>
<feature type="transmembrane region" description="Helical" evidence="5">
    <location>
        <begin position="206"/>
        <end position="229"/>
    </location>
</feature>
<dbReference type="InterPro" id="IPR000276">
    <property type="entry name" value="GPCR_Rhodpsn"/>
</dbReference>
<keyword evidence="4 5" id="KW-0472">Membrane</keyword>
<feature type="transmembrane region" description="Helical" evidence="5">
    <location>
        <begin position="47"/>
        <end position="67"/>
    </location>
</feature>
<name>A0AAW0PL14_9GOBI</name>
<feature type="transmembrane region" description="Helical" evidence="5">
    <location>
        <begin position="79"/>
        <end position="101"/>
    </location>
</feature>
<evidence type="ECO:0000256" key="4">
    <source>
        <dbReference type="ARBA" id="ARBA00023136"/>
    </source>
</evidence>
<protein>
    <recommendedName>
        <fullName evidence="6">G-protein coupled receptors family 1 profile domain-containing protein</fullName>
    </recommendedName>
</protein>
<dbReference type="PRINTS" id="PR00237">
    <property type="entry name" value="GPCRRHODOPSN"/>
</dbReference>